<dbReference type="Proteomes" id="UP000236753">
    <property type="component" value="Unassembled WGS sequence"/>
</dbReference>
<accession>A0A1H5RMN6</accession>
<organism evidence="1 2">
    <name type="scientific">Nitrosomonas ureae</name>
    <dbReference type="NCBI Taxonomy" id="44577"/>
    <lineage>
        <taxon>Bacteria</taxon>
        <taxon>Pseudomonadati</taxon>
        <taxon>Pseudomonadota</taxon>
        <taxon>Betaproteobacteria</taxon>
        <taxon>Nitrosomonadales</taxon>
        <taxon>Nitrosomonadaceae</taxon>
        <taxon>Nitrosomonas</taxon>
    </lineage>
</organism>
<dbReference type="AlphaFoldDB" id="A0A1H5RMN6"/>
<reference evidence="1 2" key="1">
    <citation type="submission" date="2016-10" db="EMBL/GenBank/DDBJ databases">
        <authorList>
            <person name="de Groot N.N."/>
        </authorList>
    </citation>
    <scope>NUCLEOTIDE SEQUENCE [LARGE SCALE GENOMIC DNA]</scope>
    <source>
        <strain evidence="1 2">Nm13</strain>
    </source>
</reference>
<dbReference type="RefSeq" id="WP_103965119.1">
    <property type="nucleotide sequence ID" value="NZ_FNUX01000001.1"/>
</dbReference>
<dbReference type="EMBL" id="FNUX01000001">
    <property type="protein sequence ID" value="SEF39636.1"/>
    <property type="molecule type" value="Genomic_DNA"/>
</dbReference>
<dbReference type="OrthoDB" id="981968at2"/>
<evidence type="ECO:0000313" key="1">
    <source>
        <dbReference type="EMBL" id="SEF39636.1"/>
    </source>
</evidence>
<evidence type="ECO:0000313" key="2">
    <source>
        <dbReference type="Proteomes" id="UP000236753"/>
    </source>
</evidence>
<sequence length="312" mass="34898">MQNNELFSEILAHVKARFSGENDHAVAVQHYLVNIFTGFVKSGFADPKFVTELTSGCDQKFWGCLSEALVADCLRCKYFPPRRRLGQGPDFLVMDGTRKIWIEVVCPEPIDIPENWLNPQQGRVVSFPHEQILLRWTSAIKNKAEILIGSVDKKGYLESGEVGPNDAYVIAVNGCRLRSGPFSALIGISQLPFAAEAVFPIGPYELKIDKTTHQVVDRGHQHRPHIRNKNKAEVPTFTFLDSRFNAISAIWAIDLNGSSIIDTIEPSAVIHNPNALNPIPLDFLPADNEYVAIQEENGYLLEKVRAKHGRLE</sequence>
<proteinExistence type="predicted"/>
<gene>
    <name evidence="1" type="ORF">SAMN05216334_101122</name>
</gene>
<protein>
    <submittedName>
        <fullName evidence="1">Type I restriction enzyme, S subunit</fullName>
    </submittedName>
</protein>
<name>A0A1H5RMN6_9PROT</name>